<dbReference type="Proteomes" id="UP000027002">
    <property type="component" value="Chromosome 6"/>
</dbReference>
<reference evidence="2" key="1">
    <citation type="submission" date="2020-03" db="EMBL/GenBank/DDBJ databases">
        <title>A mixture of massive structural variations and highly conserved coding sequences in Ustilaginoidea virens genome.</title>
        <authorList>
            <person name="Zhang K."/>
            <person name="Zhao Z."/>
            <person name="Zhang Z."/>
            <person name="Li Y."/>
            <person name="Hsiang T."/>
            <person name="Sun W."/>
        </authorList>
    </citation>
    <scope>NUCLEOTIDE SEQUENCE</scope>
    <source>
        <strain evidence="2">UV-8b</strain>
    </source>
</reference>
<dbReference type="OrthoDB" id="4448936at2759"/>
<evidence type="ECO:0000256" key="1">
    <source>
        <dbReference type="SAM" id="MobiDB-lite"/>
    </source>
</evidence>
<evidence type="ECO:0000313" key="3">
    <source>
        <dbReference type="Proteomes" id="UP000027002"/>
    </source>
</evidence>
<feature type="region of interest" description="Disordered" evidence="1">
    <location>
        <begin position="1"/>
        <end position="74"/>
    </location>
</feature>
<sequence>MGHAEQREPPQLGGAAPHKSQRSSPAPDRRATTSGGSSDHGLCSRCCSRNDVDSHAASPPSPGGPASDRGDLADGAVHTPARFASPSVASSLAYSNAGFSISPLRRELSHTTPPKGVDAVTTRAARHDLARRLSRLARRLTYDGSEHVDDLVLGNQLERLERAVGSSPTAHGDAPDFGLCLGLGPRSLPYPPGVRSPVRSDAGSALASPASSLYKSQFSDLSASLLRERQAEKDLEEDEPPPKRGMTASQASKVIAEMAKLNDELSAVVTNLKARQEESQHIQGLLIERAERAAQRIIFLQNRISYLEHELQENDDEIQHLRICLKAVEIQMPPHPDKDLQRCIATFKSDYQALKRKRAHRANIASVMGFDSPTR</sequence>
<dbReference type="KEGG" id="uvi:66068137"/>
<name>A0A8E5HWX1_USTVR</name>
<accession>A0A8E5HWX1</accession>
<proteinExistence type="predicted"/>
<organism evidence="2 3">
    <name type="scientific">Ustilaginoidea virens</name>
    <name type="common">Rice false smut fungus</name>
    <name type="synonym">Villosiclava virens</name>
    <dbReference type="NCBI Taxonomy" id="1159556"/>
    <lineage>
        <taxon>Eukaryota</taxon>
        <taxon>Fungi</taxon>
        <taxon>Dikarya</taxon>
        <taxon>Ascomycota</taxon>
        <taxon>Pezizomycotina</taxon>
        <taxon>Sordariomycetes</taxon>
        <taxon>Hypocreomycetidae</taxon>
        <taxon>Hypocreales</taxon>
        <taxon>Clavicipitaceae</taxon>
        <taxon>Ustilaginoidea</taxon>
    </lineage>
</organism>
<feature type="region of interest" description="Disordered" evidence="1">
    <location>
        <begin position="230"/>
        <end position="249"/>
    </location>
</feature>
<keyword evidence="3" id="KW-1185">Reference proteome</keyword>
<dbReference type="EMBL" id="CP072758">
    <property type="protein sequence ID" value="QUC23119.1"/>
    <property type="molecule type" value="Genomic_DNA"/>
</dbReference>
<evidence type="ECO:0000313" key="2">
    <source>
        <dbReference type="EMBL" id="QUC23119.1"/>
    </source>
</evidence>
<dbReference type="AlphaFoldDB" id="A0A8E5HWX1"/>
<gene>
    <name evidence="2" type="ORF">UV8b_07360</name>
</gene>
<dbReference type="GeneID" id="66068137"/>
<protein>
    <submittedName>
        <fullName evidence="2">Uncharacterized protein</fullName>
    </submittedName>
</protein>
<dbReference type="RefSeq" id="XP_043000792.1">
    <property type="nucleotide sequence ID" value="XM_043144857.1"/>
</dbReference>